<dbReference type="InterPro" id="IPR046347">
    <property type="entry name" value="bZIP_sf"/>
</dbReference>
<evidence type="ECO:0000256" key="1">
    <source>
        <dbReference type="SAM" id="MobiDB-lite"/>
    </source>
</evidence>
<reference evidence="2" key="1">
    <citation type="submission" date="2022-10" db="EMBL/GenBank/DDBJ databases">
        <title>Culturing micro-colonial fungi from biological soil crusts in the Mojave desert and describing Neophaeococcomyces mojavensis, and introducing the new genera and species Taxawa tesnikishii.</title>
        <authorList>
            <person name="Kurbessoian T."/>
            <person name="Stajich J.E."/>
        </authorList>
    </citation>
    <scope>NUCLEOTIDE SEQUENCE</scope>
    <source>
        <strain evidence="2">TK_35</strain>
    </source>
</reference>
<dbReference type="GO" id="GO:0003700">
    <property type="term" value="F:DNA-binding transcription factor activity"/>
    <property type="evidence" value="ECO:0007669"/>
    <property type="project" value="InterPro"/>
</dbReference>
<accession>A0AA38Y8F2</accession>
<evidence type="ECO:0000313" key="2">
    <source>
        <dbReference type="EMBL" id="KAJ9639087.1"/>
    </source>
</evidence>
<feature type="compositionally biased region" description="Basic and acidic residues" evidence="1">
    <location>
        <begin position="279"/>
        <end position="292"/>
    </location>
</feature>
<organism evidence="2 3">
    <name type="scientific">Knufia peltigerae</name>
    <dbReference type="NCBI Taxonomy" id="1002370"/>
    <lineage>
        <taxon>Eukaryota</taxon>
        <taxon>Fungi</taxon>
        <taxon>Dikarya</taxon>
        <taxon>Ascomycota</taxon>
        <taxon>Pezizomycotina</taxon>
        <taxon>Eurotiomycetes</taxon>
        <taxon>Chaetothyriomycetidae</taxon>
        <taxon>Chaetothyriales</taxon>
        <taxon>Trichomeriaceae</taxon>
        <taxon>Knufia</taxon>
    </lineage>
</organism>
<dbReference type="EMBL" id="JAPDRN010000019">
    <property type="protein sequence ID" value="KAJ9639087.1"/>
    <property type="molecule type" value="Genomic_DNA"/>
</dbReference>
<feature type="region of interest" description="Disordered" evidence="1">
    <location>
        <begin position="185"/>
        <end position="235"/>
    </location>
</feature>
<evidence type="ECO:0000313" key="3">
    <source>
        <dbReference type="Proteomes" id="UP001172681"/>
    </source>
</evidence>
<dbReference type="SUPFAM" id="SSF57959">
    <property type="entry name" value="Leucine zipper domain"/>
    <property type="match status" value="1"/>
</dbReference>
<feature type="compositionally biased region" description="Low complexity" evidence="1">
    <location>
        <begin position="146"/>
        <end position="162"/>
    </location>
</feature>
<feature type="region of interest" description="Disordered" evidence="1">
    <location>
        <begin position="279"/>
        <end position="299"/>
    </location>
</feature>
<proteinExistence type="predicted"/>
<dbReference type="AlphaFoldDB" id="A0AA38Y8F2"/>
<dbReference type="CDD" id="cd12193">
    <property type="entry name" value="bZIP_GCN4"/>
    <property type="match status" value="1"/>
</dbReference>
<name>A0AA38Y8F2_9EURO</name>
<sequence>MGSVGNATRFTMTLIYGNLLWSIPTSEMFNNHNSGLLDPTVFHHGHVNVDVDLFDSLNNDVPFDEQLWVDFEQTSMEEELPASSGLDTSLVEVEVEAEAEGKEADFVPGSVSSPSTTFPETFFMNPFAVSFPGDIPCHSSISITDSSTATTPSMTWSTTPKTATPHLSQETSMVKAATCAPSLVNTPASLPRSRLTRPLAADASRTGETSVSSSFASSAAPAKVMKTTPNPPAVQHTQIHFVDMADKKGAQRIRNTMNSRKHRQNKLDKIRELEKRLAGLEEEKGKWRERAEGLGWKQA</sequence>
<gene>
    <name evidence="2" type="ORF">H2204_003995</name>
</gene>
<evidence type="ECO:0008006" key="4">
    <source>
        <dbReference type="Google" id="ProtNLM"/>
    </source>
</evidence>
<dbReference type="Proteomes" id="UP001172681">
    <property type="component" value="Unassembled WGS sequence"/>
</dbReference>
<comment type="caution">
    <text evidence="2">The sequence shown here is derived from an EMBL/GenBank/DDBJ whole genome shotgun (WGS) entry which is preliminary data.</text>
</comment>
<dbReference type="Gene3D" id="3.30.160.60">
    <property type="entry name" value="Classic Zinc Finger"/>
    <property type="match status" value="1"/>
</dbReference>
<feature type="compositionally biased region" description="Low complexity" evidence="1">
    <location>
        <begin position="210"/>
        <end position="222"/>
    </location>
</feature>
<keyword evidence="3" id="KW-1185">Reference proteome</keyword>
<protein>
    <recommendedName>
        <fullName evidence="4">BZIP domain-containing protein</fullName>
    </recommendedName>
</protein>
<feature type="region of interest" description="Disordered" evidence="1">
    <location>
        <begin position="146"/>
        <end position="165"/>
    </location>
</feature>